<dbReference type="GO" id="GO:0103118">
    <property type="term" value="F:UDP-3-O-[(3R)-3-hydroxyacyl]-glucosamine N-acyltransferase activity"/>
    <property type="evidence" value="ECO:0007669"/>
    <property type="project" value="UniProtKB-EC"/>
</dbReference>
<dbReference type="EMBL" id="JYIY01000080">
    <property type="protein sequence ID" value="KJL35023.1"/>
    <property type="molecule type" value="Genomic_DNA"/>
</dbReference>
<sequence length="229" mass="24213">MAAVSHTRAGSGGGVAASVSLSTLTIEEHTMRYAHLGREPRIDPTAVVAPTAVISGDVTIGPDCQILHGAVITAEGGPITLGRSVIVMENALVRASATHPVHIGDHTLVGPMASISGATVGDEVFLATGVRVFNGARIGDRSEVRINAVVHLRTVLPERSVVPISWVAVGDPAIVVSPDKHDEIWARQQELDFPGYVFGLDRDTPDLMVQLTERYGRSLARHADDTPVD</sequence>
<gene>
    <name evidence="1" type="primary">lpxD_1</name>
    <name evidence="2" type="synonym">lpxD_2</name>
    <name evidence="1" type="ORF">RR49_02783</name>
    <name evidence="2" type="ORF">RR49_02918</name>
</gene>
<proteinExistence type="predicted"/>
<comment type="caution">
    <text evidence="1">The sequence shown here is derived from an EMBL/GenBank/DDBJ whole genome shotgun (WGS) entry which is preliminary data.</text>
</comment>
<reference evidence="1 3" key="1">
    <citation type="submission" date="2015-02" db="EMBL/GenBank/DDBJ databases">
        <title>Draft genome sequences of ten Microbacterium spp. with emphasis on heavy metal contaminated environments.</title>
        <authorList>
            <person name="Corretto E."/>
        </authorList>
    </citation>
    <scope>NUCLEOTIDE SEQUENCE [LARGE SCALE GENOMIC DNA]</scope>
    <source>
        <strain evidence="1 3">DSM 18659</strain>
    </source>
</reference>
<accession>A0A0F0LNU2</accession>
<protein>
    <submittedName>
        <fullName evidence="1">UDP-3-O-(3-hydroxymyristoyl)glucosamine N-acyltransferase</fullName>
        <ecNumber evidence="1">2.3.1.191</ecNumber>
    </submittedName>
</protein>
<dbReference type="PANTHER" id="PTHR13061">
    <property type="entry name" value="DYNACTIN SUBUNIT P25"/>
    <property type="match status" value="1"/>
</dbReference>
<evidence type="ECO:0000313" key="2">
    <source>
        <dbReference type="EMBL" id="KJL35023.1"/>
    </source>
</evidence>
<dbReference type="STRING" id="400772.RR49_02783"/>
<dbReference type="EC" id="2.3.1.191" evidence="1"/>
<dbReference type="EMBL" id="JYIY01000080">
    <property type="protein sequence ID" value="KJL34892.1"/>
    <property type="molecule type" value="Genomic_DNA"/>
</dbReference>
<keyword evidence="1" id="KW-0012">Acyltransferase</keyword>
<dbReference type="Proteomes" id="UP000033451">
    <property type="component" value="Unassembled WGS sequence"/>
</dbReference>
<keyword evidence="1" id="KW-0808">Transferase</keyword>
<dbReference type="Gene3D" id="2.160.10.10">
    <property type="entry name" value="Hexapeptide repeat proteins"/>
    <property type="match status" value="1"/>
</dbReference>
<dbReference type="SUPFAM" id="SSF51161">
    <property type="entry name" value="Trimeric LpxA-like enzymes"/>
    <property type="match status" value="1"/>
</dbReference>
<evidence type="ECO:0000313" key="1">
    <source>
        <dbReference type="EMBL" id="KJL34892.1"/>
    </source>
</evidence>
<dbReference type="AlphaFoldDB" id="A0A0F0LNU2"/>
<dbReference type="InterPro" id="IPR011004">
    <property type="entry name" value="Trimer_LpxA-like_sf"/>
</dbReference>
<organism evidence="1 3">
    <name type="scientific">Microbacterium ginsengisoli</name>
    <dbReference type="NCBI Taxonomy" id="400772"/>
    <lineage>
        <taxon>Bacteria</taxon>
        <taxon>Bacillati</taxon>
        <taxon>Actinomycetota</taxon>
        <taxon>Actinomycetes</taxon>
        <taxon>Micrococcales</taxon>
        <taxon>Microbacteriaceae</taxon>
        <taxon>Microbacterium</taxon>
    </lineage>
</organism>
<dbReference type="PATRIC" id="fig|400772.4.peg.2800"/>
<name>A0A0F0LNU2_9MICO</name>
<dbReference type="InterPro" id="IPR050484">
    <property type="entry name" value="Transf_Hexapept/Carb_Anhydrase"/>
</dbReference>
<dbReference type="PANTHER" id="PTHR13061:SF29">
    <property type="entry name" value="GAMMA CARBONIC ANHYDRASE-LIKE 1, MITOCHONDRIAL-RELATED"/>
    <property type="match status" value="1"/>
</dbReference>
<keyword evidence="3" id="KW-1185">Reference proteome</keyword>
<evidence type="ECO:0000313" key="3">
    <source>
        <dbReference type="Proteomes" id="UP000033451"/>
    </source>
</evidence>